<sequence length="454" mass="52539">MGISNAFQCFHYYYWKCFIRYSSGIKITEKKDFNNLKIFEAEPRIGGRIHSVKFGNAFVDVGAAFCHGEKDNIVYSLVKDINVLRHSQFQISVYKSNGEFLDDAEHEKIEEFSNSISNSNNPSDECATATSVEECLGIKTNNLIKTLENDEEKYKIIEMIRVATAKASSYNSALDLHDLALRSLFKLCSGDFYMNWNGQGYKTILNVLMEKFPNPNQSLPIDDKFNLHKKIKTIKWDNQERPSVITVDGETHEADHIIFTPFLGVLKANHLELFDPDLPEDKVDAINKMGYGAIMKIFLLFPEKWWPNNAFIKTIWKHNDEETLRKKNLEWLISLMGVTTAENNPKVLIAWYLGKYLPIIETFSDEKVLRGQSYVLDKLFSRHFNVSQPHQILRTKWLNNPNFLGTYSYESVVENPNRTIYQEKLERPLTNKNNKPTILFAGEATHPYYFSIVH</sequence>
<accession>A0ABD1EVK5</accession>
<dbReference type="InterPro" id="IPR002937">
    <property type="entry name" value="Amino_oxidase"/>
</dbReference>
<gene>
    <name evidence="2" type="ORF">ABEB36_007021</name>
</gene>
<dbReference type="EMBL" id="JBDJPC010000005">
    <property type="protein sequence ID" value="KAL1501749.1"/>
    <property type="molecule type" value="Genomic_DNA"/>
</dbReference>
<proteinExistence type="predicted"/>
<reference evidence="2 3" key="1">
    <citation type="submission" date="2024-05" db="EMBL/GenBank/DDBJ databases">
        <title>Genetic variation in Jamaican populations of the coffee berry borer (Hypothenemus hampei).</title>
        <authorList>
            <person name="Errbii M."/>
            <person name="Myrie A."/>
        </authorList>
    </citation>
    <scope>NUCLEOTIDE SEQUENCE [LARGE SCALE GENOMIC DNA]</scope>
    <source>
        <strain evidence="2">JA-Hopewell-2020-01-JO</strain>
        <tissue evidence="2">Whole body</tissue>
    </source>
</reference>
<dbReference type="SUPFAM" id="SSF54373">
    <property type="entry name" value="FAD-linked reductases, C-terminal domain"/>
    <property type="match status" value="1"/>
</dbReference>
<comment type="caution">
    <text evidence="2">The sequence shown here is derived from an EMBL/GenBank/DDBJ whole genome shotgun (WGS) entry which is preliminary data.</text>
</comment>
<keyword evidence="3" id="KW-1185">Reference proteome</keyword>
<dbReference type="PANTHER" id="PTHR10742:SF398">
    <property type="entry name" value="AMINE OXIDASE DOMAIN-CONTAINING PROTEIN-RELATED"/>
    <property type="match status" value="1"/>
</dbReference>
<feature type="domain" description="Amine oxidase" evidence="1">
    <location>
        <begin position="36"/>
        <end position="454"/>
    </location>
</feature>
<protein>
    <recommendedName>
        <fullName evidence="1">Amine oxidase domain-containing protein</fullName>
    </recommendedName>
</protein>
<dbReference type="Gene3D" id="3.50.50.60">
    <property type="entry name" value="FAD/NAD(P)-binding domain"/>
    <property type="match status" value="1"/>
</dbReference>
<dbReference type="InterPro" id="IPR050281">
    <property type="entry name" value="Flavin_monoamine_oxidase"/>
</dbReference>
<dbReference type="Gene3D" id="3.90.660.10">
    <property type="match status" value="1"/>
</dbReference>
<dbReference type="SUPFAM" id="SSF51905">
    <property type="entry name" value="FAD/NAD(P)-binding domain"/>
    <property type="match status" value="1"/>
</dbReference>
<evidence type="ECO:0000259" key="1">
    <source>
        <dbReference type="Pfam" id="PF01593"/>
    </source>
</evidence>
<organism evidence="2 3">
    <name type="scientific">Hypothenemus hampei</name>
    <name type="common">Coffee berry borer</name>
    <dbReference type="NCBI Taxonomy" id="57062"/>
    <lineage>
        <taxon>Eukaryota</taxon>
        <taxon>Metazoa</taxon>
        <taxon>Ecdysozoa</taxon>
        <taxon>Arthropoda</taxon>
        <taxon>Hexapoda</taxon>
        <taxon>Insecta</taxon>
        <taxon>Pterygota</taxon>
        <taxon>Neoptera</taxon>
        <taxon>Endopterygota</taxon>
        <taxon>Coleoptera</taxon>
        <taxon>Polyphaga</taxon>
        <taxon>Cucujiformia</taxon>
        <taxon>Curculionidae</taxon>
        <taxon>Scolytinae</taxon>
        <taxon>Hypothenemus</taxon>
    </lineage>
</organism>
<dbReference type="Proteomes" id="UP001566132">
    <property type="component" value="Unassembled WGS sequence"/>
</dbReference>
<dbReference type="AlphaFoldDB" id="A0ABD1EVK5"/>
<evidence type="ECO:0000313" key="2">
    <source>
        <dbReference type="EMBL" id="KAL1501749.1"/>
    </source>
</evidence>
<dbReference type="Pfam" id="PF01593">
    <property type="entry name" value="Amino_oxidase"/>
    <property type="match status" value="1"/>
</dbReference>
<dbReference type="PANTHER" id="PTHR10742">
    <property type="entry name" value="FLAVIN MONOAMINE OXIDASE"/>
    <property type="match status" value="1"/>
</dbReference>
<dbReference type="InterPro" id="IPR036188">
    <property type="entry name" value="FAD/NAD-bd_sf"/>
</dbReference>
<name>A0ABD1EVK5_HYPHA</name>
<evidence type="ECO:0000313" key="3">
    <source>
        <dbReference type="Proteomes" id="UP001566132"/>
    </source>
</evidence>